<dbReference type="SUPFAM" id="SSF75615">
    <property type="entry name" value="Siroheme synthase middle domains-like"/>
    <property type="match status" value="1"/>
</dbReference>
<dbReference type="SUPFAM" id="SSF51735">
    <property type="entry name" value="NAD(P)-binding Rossmann-fold domains"/>
    <property type="match status" value="1"/>
</dbReference>
<organism evidence="7 14">
    <name type="scientific">Halanaerobium congolense</name>
    <dbReference type="NCBI Taxonomy" id="54121"/>
    <lineage>
        <taxon>Bacteria</taxon>
        <taxon>Bacillati</taxon>
        <taxon>Bacillota</taxon>
        <taxon>Clostridia</taxon>
        <taxon>Halanaerobiales</taxon>
        <taxon>Halanaerobiaceae</taxon>
        <taxon>Halanaerobium</taxon>
    </lineage>
</organism>
<evidence type="ECO:0000313" key="14">
    <source>
        <dbReference type="Proteomes" id="UP000324896"/>
    </source>
</evidence>
<evidence type="ECO:0000313" key="13">
    <source>
        <dbReference type="Proteomes" id="UP000295758"/>
    </source>
</evidence>
<dbReference type="PANTHER" id="PTHR35330:SF1">
    <property type="entry name" value="SIROHEME BIOSYNTHESIS PROTEIN MET8"/>
    <property type="match status" value="1"/>
</dbReference>
<dbReference type="InterPro" id="IPR042518">
    <property type="entry name" value="SirC_C"/>
</dbReference>
<dbReference type="Gene3D" id="3.40.50.720">
    <property type="entry name" value="NAD(P)-binding Rossmann-like Domain"/>
    <property type="match status" value="1"/>
</dbReference>
<proteinExistence type="predicted"/>
<evidence type="ECO:0000313" key="12">
    <source>
        <dbReference type="Proteomes" id="UP000199519"/>
    </source>
</evidence>
<evidence type="ECO:0000313" key="8">
    <source>
        <dbReference type="EMBL" id="SDF80099.1"/>
    </source>
</evidence>
<evidence type="ECO:0000313" key="10">
    <source>
        <dbReference type="EMBL" id="TDS35415.1"/>
    </source>
</evidence>
<sequence length="252" mass="28941">MRGGSTLRFYPINLNLKEKKVLIVGAGKVAFRKFKRLLQAKAQIKVVSPEFSPKFTPYFEQKSDQYIFIERKFREDDLGGIFLVFAATNDSQLNERIAFLSRNKNILANISDAVDISDFTVPAAVNRGELLLTVSSGSNLPALSQNIRKKIEQEFGVEYQILLEIMQKKRSLIIAEIDEISVRKKIFKELASDQFLNKIRMIIDQFDLNLLNIEETDEFINNKNNLTENKFKLLSDSIETEINKIIAKLKDD</sequence>
<keyword evidence="3" id="KW-0560">Oxidoreductase</keyword>
<evidence type="ECO:0000256" key="3">
    <source>
        <dbReference type="ARBA" id="ARBA00023002"/>
    </source>
</evidence>
<dbReference type="EMBL" id="FOHG01000025">
    <property type="protein sequence ID" value="SET09573.1"/>
    <property type="molecule type" value="Genomic_DNA"/>
</dbReference>
<dbReference type="NCBIfam" id="TIGR01470">
    <property type="entry name" value="cysG_Nterm"/>
    <property type="match status" value="1"/>
</dbReference>
<evidence type="ECO:0000313" key="9">
    <source>
        <dbReference type="EMBL" id="SET09573.1"/>
    </source>
</evidence>
<evidence type="ECO:0000256" key="5">
    <source>
        <dbReference type="ARBA" id="ARBA00023244"/>
    </source>
</evidence>
<dbReference type="RefSeq" id="WP_073157066.1">
    <property type="nucleotide sequence ID" value="NZ_FMYT01000005.1"/>
</dbReference>
<reference evidence="11 12" key="1">
    <citation type="submission" date="2016-10" db="EMBL/GenBank/DDBJ databases">
        <authorList>
            <person name="Varghese N."/>
            <person name="Submissions S."/>
        </authorList>
    </citation>
    <scope>NUCLEOTIDE SEQUENCE [LARGE SCALE GENOMIC DNA]</scope>
    <source>
        <strain evidence="7 14">WG10</strain>
        <strain evidence="8 12">WG2</strain>
        <strain evidence="9 11">WG5</strain>
    </source>
</reference>
<accession>A0A1G6KZK1</accession>
<comment type="catalytic activity">
    <reaction evidence="6">
        <text>precorrin-2 + NAD(+) = sirohydrochlorin + NADH + 2 H(+)</text>
        <dbReference type="Rhea" id="RHEA:15613"/>
        <dbReference type="ChEBI" id="CHEBI:15378"/>
        <dbReference type="ChEBI" id="CHEBI:57540"/>
        <dbReference type="ChEBI" id="CHEBI:57945"/>
        <dbReference type="ChEBI" id="CHEBI:58351"/>
        <dbReference type="ChEBI" id="CHEBI:58827"/>
        <dbReference type="EC" id="1.3.1.76"/>
    </reaction>
</comment>
<evidence type="ECO:0000256" key="6">
    <source>
        <dbReference type="ARBA" id="ARBA00047561"/>
    </source>
</evidence>
<dbReference type="EMBL" id="FNBJ01000025">
    <property type="protein sequence ID" value="SDF80099.1"/>
    <property type="molecule type" value="Genomic_DNA"/>
</dbReference>
<dbReference type="UniPathway" id="UPA00262">
    <property type="reaction ID" value="UER00222"/>
</dbReference>
<dbReference type="EMBL" id="FMYT01000005">
    <property type="protein sequence ID" value="SDC36248.1"/>
    <property type="molecule type" value="Genomic_DNA"/>
</dbReference>
<keyword evidence="12" id="KW-1185">Reference proteome</keyword>
<dbReference type="Pfam" id="PF13241">
    <property type="entry name" value="NAD_binding_7"/>
    <property type="match status" value="1"/>
</dbReference>
<dbReference type="InterPro" id="IPR028161">
    <property type="entry name" value="Met8-like"/>
</dbReference>
<dbReference type="GO" id="GO:0043115">
    <property type="term" value="F:precorrin-2 dehydrogenase activity"/>
    <property type="evidence" value="ECO:0007669"/>
    <property type="project" value="UniProtKB-EC"/>
</dbReference>
<dbReference type="Proteomes" id="UP000295758">
    <property type="component" value="Unassembled WGS sequence"/>
</dbReference>
<reference evidence="10 13" key="2">
    <citation type="submission" date="2019-03" db="EMBL/GenBank/DDBJ databases">
        <title>Deep subsurface shale carbon reservoir microbial communities from Ohio and West Virginia, USA.</title>
        <authorList>
            <person name="Wrighton K."/>
        </authorList>
    </citation>
    <scope>NUCLEOTIDE SEQUENCE [LARGE SCALE GENOMIC DNA]</scope>
    <source>
        <strain evidence="10 13">UTICA-S4D12</strain>
    </source>
</reference>
<dbReference type="PANTHER" id="PTHR35330">
    <property type="entry name" value="SIROHEME BIOSYNTHESIS PROTEIN MET8"/>
    <property type="match status" value="1"/>
</dbReference>
<dbReference type="Proteomes" id="UP000199519">
    <property type="component" value="Unassembled WGS sequence"/>
</dbReference>
<dbReference type="InterPro" id="IPR006367">
    <property type="entry name" value="Sirohaem_synthase_N"/>
</dbReference>
<dbReference type="GO" id="GO:0019354">
    <property type="term" value="P:siroheme biosynthetic process"/>
    <property type="evidence" value="ECO:0007669"/>
    <property type="project" value="UniProtKB-UniPathway"/>
</dbReference>
<dbReference type="GO" id="GO:0004325">
    <property type="term" value="F:ferrochelatase activity"/>
    <property type="evidence" value="ECO:0007669"/>
    <property type="project" value="InterPro"/>
</dbReference>
<dbReference type="EMBL" id="SOAA01000001">
    <property type="protein sequence ID" value="TDS35415.1"/>
    <property type="molecule type" value="Genomic_DNA"/>
</dbReference>
<evidence type="ECO:0000313" key="11">
    <source>
        <dbReference type="Proteomes" id="UP000198612"/>
    </source>
</evidence>
<evidence type="ECO:0000256" key="1">
    <source>
        <dbReference type="ARBA" id="ARBA00005010"/>
    </source>
</evidence>
<name>A0A1G6KZK1_9FIRM</name>
<evidence type="ECO:0000256" key="2">
    <source>
        <dbReference type="ARBA" id="ARBA00012400"/>
    </source>
</evidence>
<dbReference type="Proteomes" id="UP000324896">
    <property type="component" value="Unassembled WGS sequence"/>
</dbReference>
<protein>
    <recommendedName>
        <fullName evidence="2">precorrin-2 dehydrogenase</fullName>
        <ecNumber evidence="2">1.3.1.76</ecNumber>
    </recommendedName>
</protein>
<dbReference type="EC" id="1.3.1.76" evidence="2"/>
<dbReference type="InterPro" id="IPR036291">
    <property type="entry name" value="NAD(P)-bd_dom_sf"/>
</dbReference>
<dbReference type="Proteomes" id="UP000198612">
    <property type="component" value="Unassembled WGS sequence"/>
</dbReference>
<keyword evidence="5" id="KW-0627">Porphyrin biosynthesis</keyword>
<comment type="pathway">
    <text evidence="1">Porphyrin-containing compound metabolism; siroheme biosynthesis; sirohydrochlorin from precorrin-2: step 1/1.</text>
</comment>
<keyword evidence="4" id="KW-0520">NAD</keyword>
<dbReference type="AlphaFoldDB" id="A0A1G6KZK1"/>
<evidence type="ECO:0000313" key="7">
    <source>
        <dbReference type="EMBL" id="SDC36248.1"/>
    </source>
</evidence>
<dbReference type="Gene3D" id="1.10.8.610">
    <property type="entry name" value="SirC, precorrin-2 dehydrogenase, C-terminal helical domain-like"/>
    <property type="match status" value="1"/>
</dbReference>
<evidence type="ECO:0000256" key="4">
    <source>
        <dbReference type="ARBA" id="ARBA00023027"/>
    </source>
</evidence>
<gene>
    <name evidence="10" type="ORF">BY453_101134</name>
    <name evidence="7" type="ORF">SAMN04488597_10555</name>
    <name evidence="8" type="ORF">SAMN04488598_12512</name>
    <name evidence="9" type="ORF">SAMN04515652_12512</name>
</gene>